<evidence type="ECO:0000313" key="14">
    <source>
        <dbReference type="EMBL" id="QGU32537.1"/>
    </source>
</evidence>
<keyword evidence="8 13" id="KW-1133">Transmembrane helix</keyword>
<dbReference type="NCBIfam" id="TIGR02970">
    <property type="entry name" value="succ_dehyd_cytB"/>
    <property type="match status" value="1"/>
</dbReference>
<organism evidence="14 15">
    <name type="scientific">Thermochromatium tepidum ATCC 43061</name>
    <dbReference type="NCBI Taxonomy" id="316276"/>
    <lineage>
        <taxon>Bacteria</taxon>
        <taxon>Pseudomonadati</taxon>
        <taxon>Pseudomonadota</taxon>
        <taxon>Gammaproteobacteria</taxon>
        <taxon>Chromatiales</taxon>
        <taxon>Chromatiaceae</taxon>
        <taxon>Thermochromatium</taxon>
    </lineage>
</organism>
<evidence type="ECO:0000256" key="4">
    <source>
        <dbReference type="ARBA" id="ARBA00020076"/>
    </source>
</evidence>
<dbReference type="InterPro" id="IPR014314">
    <property type="entry name" value="Succ_DH_cytb556"/>
</dbReference>
<dbReference type="Proteomes" id="UP000426424">
    <property type="component" value="Chromosome"/>
</dbReference>
<keyword evidence="15" id="KW-1185">Reference proteome</keyword>
<dbReference type="AlphaFoldDB" id="A0A6I6EGV0"/>
<dbReference type="GO" id="GO:0009055">
    <property type="term" value="F:electron transfer activity"/>
    <property type="evidence" value="ECO:0007669"/>
    <property type="project" value="InterPro"/>
</dbReference>
<dbReference type="GO" id="GO:0006099">
    <property type="term" value="P:tricarboxylic acid cycle"/>
    <property type="evidence" value="ECO:0007669"/>
    <property type="project" value="InterPro"/>
</dbReference>
<dbReference type="GO" id="GO:0005886">
    <property type="term" value="C:plasma membrane"/>
    <property type="evidence" value="ECO:0007669"/>
    <property type="project" value="TreeGrafter"/>
</dbReference>
<dbReference type="InterPro" id="IPR000701">
    <property type="entry name" value="SuccDH_FuR_B_TM-su"/>
</dbReference>
<evidence type="ECO:0000256" key="2">
    <source>
        <dbReference type="ARBA" id="ARBA00004141"/>
    </source>
</evidence>
<comment type="subcellular location">
    <subcellularLocation>
        <location evidence="2">Membrane</location>
        <topology evidence="2">Multi-pass membrane protein</topology>
    </subcellularLocation>
</comment>
<evidence type="ECO:0000256" key="1">
    <source>
        <dbReference type="ARBA" id="ARBA00004050"/>
    </source>
</evidence>
<evidence type="ECO:0000256" key="13">
    <source>
        <dbReference type="SAM" id="Phobius"/>
    </source>
</evidence>
<dbReference type="Gene3D" id="1.20.1300.10">
    <property type="entry name" value="Fumarate reductase/succinate dehydrogenase, transmembrane subunit"/>
    <property type="match status" value="1"/>
</dbReference>
<protein>
    <recommendedName>
        <fullName evidence="4">Succinate dehydrogenase cytochrome b556 subunit</fullName>
    </recommendedName>
</protein>
<dbReference type="GO" id="GO:0046872">
    <property type="term" value="F:metal ion binding"/>
    <property type="evidence" value="ECO:0007669"/>
    <property type="project" value="UniProtKB-KW"/>
</dbReference>
<evidence type="ECO:0000256" key="5">
    <source>
        <dbReference type="ARBA" id="ARBA00022617"/>
    </source>
</evidence>
<comment type="similarity">
    <text evidence="3">Belongs to the cytochrome b560 family.</text>
</comment>
<keyword evidence="6 13" id="KW-0812">Transmembrane</keyword>
<proteinExistence type="inferred from homology"/>
<dbReference type="RefSeq" id="WP_153974733.1">
    <property type="nucleotide sequence ID" value="NZ_CP039268.1"/>
</dbReference>
<dbReference type="PIRSF" id="PIRSF000178">
    <property type="entry name" value="SDH_cyt_b560"/>
    <property type="match status" value="1"/>
</dbReference>
<evidence type="ECO:0000256" key="12">
    <source>
        <dbReference type="PIRSR" id="PIRSR000178-1"/>
    </source>
</evidence>
<dbReference type="PROSITE" id="PS01000">
    <property type="entry name" value="SDH_CYT_1"/>
    <property type="match status" value="1"/>
</dbReference>
<dbReference type="InterPro" id="IPR018495">
    <property type="entry name" value="Succ_DH_cyt_bsu_CS"/>
</dbReference>
<dbReference type="OrthoDB" id="9799441at2"/>
<evidence type="ECO:0000256" key="9">
    <source>
        <dbReference type="ARBA" id="ARBA00023004"/>
    </source>
</evidence>
<feature type="transmembrane region" description="Helical" evidence="13">
    <location>
        <begin position="109"/>
        <end position="127"/>
    </location>
</feature>
<evidence type="ECO:0000256" key="8">
    <source>
        <dbReference type="ARBA" id="ARBA00022989"/>
    </source>
</evidence>
<evidence type="ECO:0000256" key="3">
    <source>
        <dbReference type="ARBA" id="ARBA00007244"/>
    </source>
</evidence>
<evidence type="ECO:0000256" key="7">
    <source>
        <dbReference type="ARBA" id="ARBA00022723"/>
    </source>
</evidence>
<feature type="transmembrane region" description="Helical" evidence="13">
    <location>
        <begin position="21"/>
        <end position="48"/>
    </location>
</feature>
<dbReference type="PANTHER" id="PTHR10978:SF5">
    <property type="entry name" value="SUCCINATE DEHYDROGENASE CYTOCHROME B560 SUBUNIT, MITOCHONDRIAL"/>
    <property type="match status" value="1"/>
</dbReference>
<evidence type="ECO:0000256" key="6">
    <source>
        <dbReference type="ARBA" id="ARBA00022692"/>
    </source>
</evidence>
<name>A0A6I6EGV0_THETI</name>
<evidence type="ECO:0000256" key="11">
    <source>
        <dbReference type="ARBA" id="ARBA00025912"/>
    </source>
</evidence>
<feature type="binding site" description="axial binding residue" evidence="12">
    <location>
        <position position="80"/>
    </location>
    <ligand>
        <name>heme</name>
        <dbReference type="ChEBI" id="CHEBI:30413"/>
        <note>ligand shared with second transmembrane subunit</note>
    </ligand>
    <ligandPart>
        <name>Fe</name>
        <dbReference type="ChEBI" id="CHEBI:18248"/>
    </ligandPart>
</feature>
<dbReference type="PANTHER" id="PTHR10978">
    <property type="entry name" value="SUCCINATE DEHYDROGENASE CYTOCHROME B560 SUBUNIT"/>
    <property type="match status" value="1"/>
</dbReference>
<dbReference type="InterPro" id="IPR034804">
    <property type="entry name" value="SQR/QFR_C/D"/>
</dbReference>
<keyword evidence="7 12" id="KW-0479">Metal-binding</keyword>
<comment type="cofactor">
    <cofactor evidence="12">
        <name>heme</name>
        <dbReference type="ChEBI" id="CHEBI:30413"/>
    </cofactor>
    <text evidence="12">The heme is bound between the two transmembrane subunits.</text>
</comment>
<keyword evidence="10 13" id="KW-0472">Membrane</keyword>
<accession>A0A6I6EGV0</accession>
<feature type="transmembrane region" description="Helical" evidence="13">
    <location>
        <begin position="68"/>
        <end position="89"/>
    </location>
</feature>
<evidence type="ECO:0000256" key="10">
    <source>
        <dbReference type="ARBA" id="ARBA00023136"/>
    </source>
</evidence>
<keyword evidence="5 12" id="KW-0349">Heme</keyword>
<comment type="function">
    <text evidence="1">Membrane-anchoring subunit of succinate dehydrogenase (SDH).</text>
</comment>
<sequence>MPTPRPVFLELWRIKLPLSGVVSILHRVSGVLMVLAIPVVAILFHQALSGPEGFAATVAVLEAWPTKLTLLGLLWALFHHLMAGIRHLFLDYGVGLDRAQSRQTARLTLQAAPVLLVLSIILSFLLGD</sequence>
<comment type="subunit">
    <text evidence="11">Part of an enzyme complex containing four subunits: a flavoprotein, an iron-sulfur protein, plus two membrane-anchoring proteins, SdhC and SdhD. The complex can form homotrimers.</text>
</comment>
<dbReference type="KEGG" id="ttp:E6P07_05780"/>
<dbReference type="Pfam" id="PF01127">
    <property type="entry name" value="Sdh_cyt"/>
    <property type="match status" value="1"/>
</dbReference>
<reference evidence="14 15" key="1">
    <citation type="submission" date="2019-12" db="EMBL/GenBank/DDBJ databases">
        <title>The complete genome of the thermophilic, anoxygenic phototrophic gammaproteobacterium Thermochromatium tepidum.</title>
        <authorList>
            <person name="Sattley W.M."/>
            <person name="Swingley W.D."/>
            <person name="Burchell B.M."/>
            <person name="Gurbani S.A."/>
            <person name="Kujawa C.M."/>
            <person name="Nuccio D.A."/>
            <person name="Schladweiler J."/>
            <person name="Shaffer K.N."/>
            <person name="Stokes L.M."/>
            <person name="Touchman J.W."/>
            <person name="Blankenship R.E."/>
            <person name="Madigan M.T."/>
        </authorList>
    </citation>
    <scope>NUCLEOTIDE SEQUENCE [LARGE SCALE GENOMIC DNA]</scope>
    <source>
        <strain evidence="14 15">ATCC 43061</strain>
    </source>
</reference>
<dbReference type="SUPFAM" id="SSF81343">
    <property type="entry name" value="Fumarate reductase respiratory complex transmembrane subunits"/>
    <property type="match status" value="1"/>
</dbReference>
<keyword evidence="9 12" id="KW-0408">Iron</keyword>
<dbReference type="EMBL" id="CP039268">
    <property type="protein sequence ID" value="QGU32537.1"/>
    <property type="molecule type" value="Genomic_DNA"/>
</dbReference>
<gene>
    <name evidence="14" type="primary">sdhC</name>
    <name evidence="14" type="ORF">E6P07_05780</name>
</gene>
<dbReference type="CDD" id="cd03499">
    <property type="entry name" value="SQR_TypeC_SdhC"/>
    <property type="match status" value="1"/>
</dbReference>
<evidence type="ECO:0000313" key="15">
    <source>
        <dbReference type="Proteomes" id="UP000426424"/>
    </source>
</evidence>